<evidence type="ECO:0000313" key="1">
    <source>
        <dbReference type="EMBL" id="AOH54452.1"/>
    </source>
</evidence>
<dbReference type="KEGG" id="bmur:ABE28_008815"/>
<gene>
    <name evidence="1" type="ORF">ABE28_008815</name>
</gene>
<dbReference type="EMBL" id="CP017080">
    <property type="protein sequence ID" value="AOH54452.1"/>
    <property type="molecule type" value="Genomic_DNA"/>
</dbReference>
<dbReference type="OrthoDB" id="2156961at2"/>
<proteinExistence type="predicted"/>
<evidence type="ECO:0008006" key="3">
    <source>
        <dbReference type="Google" id="ProtNLM"/>
    </source>
</evidence>
<name>A0A1B3XMJ6_9BACI</name>
<dbReference type="STRING" id="264697.ABE28_008815"/>
<evidence type="ECO:0000313" key="2">
    <source>
        <dbReference type="Proteomes" id="UP000077926"/>
    </source>
</evidence>
<sequence length="64" mass="7277">MSRTNPLEYAVYKGDEFLCLGTAKECATYLGVTVQTIRFMVSPTYRKRTQNSKDPLIAIKVDDE</sequence>
<protein>
    <recommendedName>
        <fullName evidence="3">DNA-binding protein</fullName>
    </recommendedName>
</protein>
<dbReference type="RefSeq" id="WP_064465841.1">
    <property type="nucleotide sequence ID" value="NZ_CP017080.1"/>
</dbReference>
<accession>A0A1B3XMJ6</accession>
<dbReference type="AlphaFoldDB" id="A0A1B3XMJ6"/>
<keyword evidence="2" id="KW-1185">Reference proteome</keyword>
<reference evidence="1 2" key="1">
    <citation type="submission" date="2016-08" db="EMBL/GenBank/DDBJ databases">
        <title>Complete genome sequence of Bacillus muralis G25-68, a strain with toxicity to nematodes.</title>
        <authorList>
            <person name="Zheng Z."/>
        </authorList>
    </citation>
    <scope>NUCLEOTIDE SEQUENCE [LARGE SCALE GENOMIC DNA]</scope>
    <source>
        <strain evidence="1 2">G25-68</strain>
    </source>
</reference>
<dbReference type="Proteomes" id="UP000077926">
    <property type="component" value="Chromosome"/>
</dbReference>
<organism evidence="1 2">
    <name type="scientific">Peribacillus muralis</name>
    <dbReference type="NCBI Taxonomy" id="264697"/>
    <lineage>
        <taxon>Bacteria</taxon>
        <taxon>Bacillati</taxon>
        <taxon>Bacillota</taxon>
        <taxon>Bacilli</taxon>
        <taxon>Bacillales</taxon>
        <taxon>Bacillaceae</taxon>
        <taxon>Peribacillus</taxon>
    </lineage>
</organism>